<name>A0A1E7W956_9BURK</name>
<keyword evidence="4" id="KW-1185">Reference proteome</keyword>
<evidence type="ECO:0000256" key="2">
    <source>
        <dbReference type="SAM" id="SignalP"/>
    </source>
</evidence>
<keyword evidence="3" id="KW-0675">Receptor</keyword>
<accession>A0A1E7W956</accession>
<organism evidence="3 4">
    <name type="scientific">Duganella phyllosphaerae</name>
    <dbReference type="NCBI Taxonomy" id="762836"/>
    <lineage>
        <taxon>Bacteria</taxon>
        <taxon>Pseudomonadati</taxon>
        <taxon>Pseudomonadota</taxon>
        <taxon>Betaproteobacteria</taxon>
        <taxon>Burkholderiales</taxon>
        <taxon>Oxalobacteraceae</taxon>
        <taxon>Telluria group</taxon>
        <taxon>Duganella</taxon>
    </lineage>
</organism>
<dbReference type="InterPro" id="IPR005064">
    <property type="entry name" value="BUG"/>
</dbReference>
<dbReference type="Pfam" id="PF03401">
    <property type="entry name" value="TctC"/>
    <property type="match status" value="1"/>
</dbReference>
<sequence>MKSSKSTAALLALCSVLLLRTAHAASLECIVPSKPGGAMDLTCKLAKKGLQGLDASGDAKPTLSDMSIRYLPGGIGAVAWNSLVAQPRAKPNTLVAFSGGSLLYLAEGKFGKAKVSDVRWVAALGTDYGMIAVRADSPYKNLGDLLAAVKRHPKKVLVGLSGTAGSQDWFKMALLLRSAGIDPKVLQFVALEGGGEAFTAMHANYVQVVSGDASEAVLYAAGGNTRVLAVLSPQRLPGVLAATPTAREQGVDVVWPVIRGVWMGPQVPDAEYRKWVGAFDRMLASPQFAQIRSDAGLYPFALTGDALKEYVSKAVDEYGKRATEFGMVR</sequence>
<dbReference type="AlphaFoldDB" id="A0A1E7W956"/>
<feature type="signal peptide" evidence="2">
    <location>
        <begin position="1"/>
        <end position="24"/>
    </location>
</feature>
<protein>
    <submittedName>
        <fullName evidence="3">Tripartite tricarboxylate transporter family receptor</fullName>
    </submittedName>
</protein>
<evidence type="ECO:0000256" key="1">
    <source>
        <dbReference type="ARBA" id="ARBA00006987"/>
    </source>
</evidence>
<dbReference type="PIRSF" id="PIRSF017082">
    <property type="entry name" value="YflP"/>
    <property type="match status" value="1"/>
</dbReference>
<dbReference type="RefSeq" id="WP_070251644.1">
    <property type="nucleotide sequence ID" value="NZ_LROM01000143.1"/>
</dbReference>
<dbReference type="PANTHER" id="PTHR42928">
    <property type="entry name" value="TRICARBOXYLATE-BINDING PROTEIN"/>
    <property type="match status" value="1"/>
</dbReference>
<comment type="caution">
    <text evidence="3">The sequence shown here is derived from an EMBL/GenBank/DDBJ whole genome shotgun (WGS) entry which is preliminary data.</text>
</comment>
<dbReference type="Proteomes" id="UP000175989">
    <property type="component" value="Unassembled WGS sequence"/>
</dbReference>
<dbReference type="EMBL" id="LROM01000143">
    <property type="protein sequence ID" value="OEZ92913.1"/>
    <property type="molecule type" value="Genomic_DNA"/>
</dbReference>
<evidence type="ECO:0000313" key="3">
    <source>
        <dbReference type="EMBL" id="OEZ92913.1"/>
    </source>
</evidence>
<dbReference type="PANTHER" id="PTHR42928:SF3">
    <property type="entry name" value="UPF0065 PROTEIN YFLP"/>
    <property type="match status" value="1"/>
</dbReference>
<dbReference type="CDD" id="cd07012">
    <property type="entry name" value="PBP2_Bug_TTT"/>
    <property type="match status" value="1"/>
</dbReference>
<gene>
    <name evidence="3" type="ORF">DUPY_47550</name>
</gene>
<evidence type="ECO:0000313" key="4">
    <source>
        <dbReference type="Proteomes" id="UP000175989"/>
    </source>
</evidence>
<feature type="chain" id="PRO_5009206670" evidence="2">
    <location>
        <begin position="25"/>
        <end position="329"/>
    </location>
</feature>
<dbReference type="OrthoDB" id="9780943at2"/>
<dbReference type="PATRIC" id="fig|762836.4.peg.4894"/>
<proteinExistence type="inferred from homology"/>
<reference evidence="4" key="1">
    <citation type="journal article" date="2016" name="Front. Microbiol.">
        <title>Molecular Keys to the Janthinobacterium and Duganella spp. Interaction with the Plant Pathogen Fusarium graminearum.</title>
        <authorList>
            <person name="Haack F.S."/>
            <person name="Poehlein A."/>
            <person name="Kroger C."/>
            <person name="Voigt C.A."/>
            <person name="Piepenbring M."/>
            <person name="Bode H.B."/>
            <person name="Daniel R."/>
            <person name="Schafer W."/>
            <person name="Streit W.R."/>
        </authorList>
    </citation>
    <scope>NUCLEOTIDE SEQUENCE [LARGE SCALE GENOMIC DNA]</scope>
    <source>
        <strain evidence="4">T54</strain>
    </source>
</reference>
<dbReference type="InterPro" id="IPR042100">
    <property type="entry name" value="Bug_dom1"/>
</dbReference>
<comment type="similarity">
    <text evidence="1">Belongs to the UPF0065 (bug) family.</text>
</comment>
<dbReference type="Gene3D" id="3.40.190.150">
    <property type="entry name" value="Bordetella uptake gene, domain 1"/>
    <property type="match status" value="1"/>
</dbReference>
<dbReference type="SUPFAM" id="SSF53850">
    <property type="entry name" value="Periplasmic binding protein-like II"/>
    <property type="match status" value="1"/>
</dbReference>
<dbReference type="Gene3D" id="3.40.190.10">
    <property type="entry name" value="Periplasmic binding protein-like II"/>
    <property type="match status" value="1"/>
</dbReference>
<keyword evidence="2" id="KW-0732">Signal</keyword>